<dbReference type="Proteomes" id="UP001597186">
    <property type="component" value="Unassembled WGS sequence"/>
</dbReference>
<proteinExistence type="predicted"/>
<gene>
    <name evidence="2" type="ORF">ACFTOW_04935</name>
</gene>
<reference evidence="3" key="1">
    <citation type="journal article" date="2019" name="Int. J. Syst. Evol. Microbiol.">
        <title>The Global Catalogue of Microorganisms (GCM) 10K type strain sequencing project: providing services to taxonomists for standard genome sequencing and annotation.</title>
        <authorList>
            <consortium name="The Broad Institute Genomics Platform"/>
            <consortium name="The Broad Institute Genome Sequencing Center for Infectious Disease"/>
            <person name="Wu L."/>
            <person name="Ma J."/>
        </authorList>
    </citation>
    <scope>NUCLEOTIDE SEQUENCE [LARGE SCALE GENOMIC DNA]</scope>
    <source>
        <strain evidence="3">CGMCC 1.12477</strain>
    </source>
</reference>
<dbReference type="RefSeq" id="WP_379913660.1">
    <property type="nucleotide sequence ID" value="NZ_JBHUDD010000038.1"/>
</dbReference>
<name>A0ABW4EE81_9RHOB</name>
<dbReference type="EMBL" id="JBHUDD010000038">
    <property type="protein sequence ID" value="MFD1508741.1"/>
    <property type="molecule type" value="Genomic_DNA"/>
</dbReference>
<accession>A0ABW4EE81</accession>
<feature type="transmembrane region" description="Helical" evidence="1">
    <location>
        <begin position="49"/>
        <end position="70"/>
    </location>
</feature>
<keyword evidence="1" id="KW-0812">Transmembrane</keyword>
<keyword evidence="3" id="KW-1185">Reference proteome</keyword>
<keyword evidence="1" id="KW-0472">Membrane</keyword>
<organism evidence="2 3">
    <name type="scientific">Lacimonas salitolerans</name>
    <dbReference type="NCBI Taxonomy" id="1323750"/>
    <lineage>
        <taxon>Bacteria</taxon>
        <taxon>Pseudomonadati</taxon>
        <taxon>Pseudomonadota</taxon>
        <taxon>Alphaproteobacteria</taxon>
        <taxon>Rhodobacterales</taxon>
        <taxon>Paracoccaceae</taxon>
        <taxon>Lacimonas</taxon>
    </lineage>
</organism>
<evidence type="ECO:0000256" key="1">
    <source>
        <dbReference type="SAM" id="Phobius"/>
    </source>
</evidence>
<comment type="caution">
    <text evidence="2">The sequence shown here is derived from an EMBL/GenBank/DDBJ whole genome shotgun (WGS) entry which is preliminary data.</text>
</comment>
<evidence type="ECO:0000313" key="2">
    <source>
        <dbReference type="EMBL" id="MFD1508741.1"/>
    </source>
</evidence>
<keyword evidence="1" id="KW-1133">Transmembrane helix</keyword>
<protein>
    <submittedName>
        <fullName evidence="2">Uncharacterized protein</fullName>
    </submittedName>
</protein>
<sequence length="114" mass="12572">MVDAANDFRKRMKRISKKHARLEHGYVAVVSKDGLIITKPKRKGGSFPLRILLTLIVCFVGFKVLLISHLGPEGYAQRVDVLHNGSVLEEGGAWLLQADPVSLVIADGIRKLTL</sequence>
<evidence type="ECO:0000313" key="3">
    <source>
        <dbReference type="Proteomes" id="UP001597186"/>
    </source>
</evidence>